<name>C5MIW3_CANTT</name>
<dbReference type="GeneID" id="8298577"/>
<dbReference type="RefSeq" id="XP_002546528.1">
    <property type="nucleotide sequence ID" value="XM_002546482.1"/>
</dbReference>
<gene>
    <name evidence="1" type="ORF">CTRG_06006</name>
</gene>
<sequence length="125" mass="14730">MHPTLDFNMILIIFQNQTTVLLIRSIPVLQQQVIPTHIVTAATLMIIDFLNLTIILNTITCQINMNLIVMNLLGINPWKLHLLLIEYQMFTGIKEWYIKINMHLKKEYLKKYLDMSILVICMKFL</sequence>
<protein>
    <submittedName>
        <fullName evidence="1">Uncharacterized protein</fullName>
    </submittedName>
</protein>
<dbReference type="Proteomes" id="UP000002037">
    <property type="component" value="Unassembled WGS sequence"/>
</dbReference>
<dbReference type="VEuPathDB" id="FungiDB:CTRG_06006"/>
<dbReference type="KEGG" id="ctp:CTRG_06006"/>
<dbReference type="HOGENOM" id="CLU_1992331_0_0_1"/>
<dbReference type="AlphaFoldDB" id="C5MIW3"/>
<accession>C5MIW3</accession>
<organism evidence="1 2">
    <name type="scientific">Candida tropicalis (strain ATCC MYA-3404 / T1)</name>
    <name type="common">Yeast</name>
    <dbReference type="NCBI Taxonomy" id="294747"/>
    <lineage>
        <taxon>Eukaryota</taxon>
        <taxon>Fungi</taxon>
        <taxon>Dikarya</taxon>
        <taxon>Ascomycota</taxon>
        <taxon>Saccharomycotina</taxon>
        <taxon>Pichiomycetes</taxon>
        <taxon>Debaryomycetaceae</taxon>
        <taxon>Candida/Lodderomyces clade</taxon>
        <taxon>Candida</taxon>
    </lineage>
</organism>
<keyword evidence="2" id="KW-1185">Reference proteome</keyword>
<evidence type="ECO:0000313" key="2">
    <source>
        <dbReference type="Proteomes" id="UP000002037"/>
    </source>
</evidence>
<dbReference type="EMBL" id="GG692405">
    <property type="protein sequence ID" value="EER30222.1"/>
    <property type="molecule type" value="Genomic_DNA"/>
</dbReference>
<evidence type="ECO:0000313" key="1">
    <source>
        <dbReference type="EMBL" id="EER30222.1"/>
    </source>
</evidence>
<reference evidence="1 2" key="1">
    <citation type="journal article" date="2009" name="Nature">
        <title>Evolution of pathogenicity and sexual reproduction in eight Candida genomes.</title>
        <authorList>
            <person name="Butler G."/>
            <person name="Rasmussen M.D."/>
            <person name="Lin M.F."/>
            <person name="Santos M.A."/>
            <person name="Sakthikumar S."/>
            <person name="Munro C.A."/>
            <person name="Rheinbay E."/>
            <person name="Grabherr M."/>
            <person name="Forche A."/>
            <person name="Reedy J.L."/>
            <person name="Agrafioti I."/>
            <person name="Arnaud M.B."/>
            <person name="Bates S."/>
            <person name="Brown A.J."/>
            <person name="Brunke S."/>
            <person name="Costanzo M.C."/>
            <person name="Fitzpatrick D.A."/>
            <person name="de Groot P.W."/>
            <person name="Harris D."/>
            <person name="Hoyer L.L."/>
            <person name="Hube B."/>
            <person name="Klis F.M."/>
            <person name="Kodira C."/>
            <person name="Lennard N."/>
            <person name="Logue M.E."/>
            <person name="Martin R."/>
            <person name="Neiman A.M."/>
            <person name="Nikolaou E."/>
            <person name="Quail M.A."/>
            <person name="Quinn J."/>
            <person name="Santos M.C."/>
            <person name="Schmitzberger F.F."/>
            <person name="Sherlock G."/>
            <person name="Shah P."/>
            <person name="Silverstein K.A."/>
            <person name="Skrzypek M.S."/>
            <person name="Soll D."/>
            <person name="Staggs R."/>
            <person name="Stansfield I."/>
            <person name="Stumpf M.P."/>
            <person name="Sudbery P.E."/>
            <person name="Srikantha T."/>
            <person name="Zeng Q."/>
            <person name="Berman J."/>
            <person name="Berriman M."/>
            <person name="Heitman J."/>
            <person name="Gow N.A."/>
            <person name="Lorenz M.C."/>
            <person name="Birren B.W."/>
            <person name="Kellis M."/>
            <person name="Cuomo C.A."/>
        </authorList>
    </citation>
    <scope>NUCLEOTIDE SEQUENCE [LARGE SCALE GENOMIC DNA]</scope>
    <source>
        <strain evidence="2">ATCC MYA-3404 / T1</strain>
    </source>
</reference>
<proteinExistence type="predicted"/>